<feature type="transmembrane region" description="Helical" evidence="1">
    <location>
        <begin position="12"/>
        <end position="32"/>
    </location>
</feature>
<proteinExistence type="predicted"/>
<comment type="caution">
    <text evidence="2">The sequence shown here is derived from an EMBL/GenBank/DDBJ whole genome shotgun (WGS) entry which is preliminary data.</text>
</comment>
<dbReference type="PANTHER" id="PTHR35043">
    <property type="entry name" value="TRANSCRIPTION FACTOR DOMAIN-CONTAINING PROTEIN"/>
    <property type="match status" value="1"/>
</dbReference>
<dbReference type="OrthoDB" id="9451547at2759"/>
<evidence type="ECO:0000313" key="3">
    <source>
        <dbReference type="Proteomes" id="UP000724874"/>
    </source>
</evidence>
<accession>A0A9P5TP68</accession>
<dbReference type="EMBL" id="JADNYJ010000042">
    <property type="protein sequence ID" value="KAF8901324.1"/>
    <property type="molecule type" value="Genomic_DNA"/>
</dbReference>
<feature type="transmembrane region" description="Helical" evidence="1">
    <location>
        <begin position="93"/>
        <end position="113"/>
    </location>
</feature>
<sequence>MHLKLEHELTILFLATATIYGAIHCTAWWFVFPSTTERWLWRSSALAVSILPSLFGLQWFLVVKFSARSYSPSPSRLVDRLEHIFHITSTSRLLVMLAVYVIARIALLVLPLLSLRSLSPDAYIGINWTNVVPHL</sequence>
<name>A0A9P5TP68_GYMJU</name>
<feature type="transmembrane region" description="Helical" evidence="1">
    <location>
        <begin position="44"/>
        <end position="63"/>
    </location>
</feature>
<gene>
    <name evidence="2" type="ORF">CPB84DRAFT_1846832</name>
</gene>
<keyword evidence="1" id="KW-0472">Membrane</keyword>
<evidence type="ECO:0008006" key="4">
    <source>
        <dbReference type="Google" id="ProtNLM"/>
    </source>
</evidence>
<keyword evidence="3" id="KW-1185">Reference proteome</keyword>
<reference evidence="2" key="1">
    <citation type="submission" date="2020-11" db="EMBL/GenBank/DDBJ databases">
        <authorList>
            <consortium name="DOE Joint Genome Institute"/>
            <person name="Ahrendt S."/>
            <person name="Riley R."/>
            <person name="Andreopoulos W."/>
            <person name="LaButti K."/>
            <person name="Pangilinan J."/>
            <person name="Ruiz-duenas F.J."/>
            <person name="Barrasa J.M."/>
            <person name="Sanchez-Garcia M."/>
            <person name="Camarero S."/>
            <person name="Miyauchi S."/>
            <person name="Serrano A."/>
            <person name="Linde D."/>
            <person name="Babiker R."/>
            <person name="Drula E."/>
            <person name="Ayuso-Fernandez I."/>
            <person name="Pacheco R."/>
            <person name="Padilla G."/>
            <person name="Ferreira P."/>
            <person name="Barriuso J."/>
            <person name="Kellner H."/>
            <person name="Castanera R."/>
            <person name="Alfaro M."/>
            <person name="Ramirez L."/>
            <person name="Pisabarro A.G."/>
            <person name="Kuo A."/>
            <person name="Tritt A."/>
            <person name="Lipzen A."/>
            <person name="He G."/>
            <person name="Yan M."/>
            <person name="Ng V."/>
            <person name="Cullen D."/>
            <person name="Martin F."/>
            <person name="Rosso M.-N."/>
            <person name="Henrissat B."/>
            <person name="Hibbett D."/>
            <person name="Martinez A.T."/>
            <person name="Grigoriev I.V."/>
        </authorList>
    </citation>
    <scope>NUCLEOTIDE SEQUENCE</scope>
    <source>
        <strain evidence="2">AH 44721</strain>
    </source>
</reference>
<dbReference type="AlphaFoldDB" id="A0A9P5TP68"/>
<dbReference type="PANTHER" id="PTHR35043:SF7">
    <property type="entry name" value="TRANSCRIPTION FACTOR DOMAIN-CONTAINING PROTEIN"/>
    <property type="match status" value="1"/>
</dbReference>
<evidence type="ECO:0000256" key="1">
    <source>
        <dbReference type="SAM" id="Phobius"/>
    </source>
</evidence>
<keyword evidence="1" id="KW-0812">Transmembrane</keyword>
<organism evidence="2 3">
    <name type="scientific">Gymnopilus junonius</name>
    <name type="common">Spectacular rustgill mushroom</name>
    <name type="synonym">Gymnopilus spectabilis subsp. junonius</name>
    <dbReference type="NCBI Taxonomy" id="109634"/>
    <lineage>
        <taxon>Eukaryota</taxon>
        <taxon>Fungi</taxon>
        <taxon>Dikarya</taxon>
        <taxon>Basidiomycota</taxon>
        <taxon>Agaricomycotina</taxon>
        <taxon>Agaricomycetes</taxon>
        <taxon>Agaricomycetidae</taxon>
        <taxon>Agaricales</taxon>
        <taxon>Agaricineae</taxon>
        <taxon>Hymenogastraceae</taxon>
        <taxon>Gymnopilus</taxon>
    </lineage>
</organism>
<evidence type="ECO:0000313" key="2">
    <source>
        <dbReference type="EMBL" id="KAF8901324.1"/>
    </source>
</evidence>
<keyword evidence="1" id="KW-1133">Transmembrane helix</keyword>
<protein>
    <recommendedName>
        <fullName evidence="4">Transmembrane protein</fullName>
    </recommendedName>
</protein>
<dbReference type="Proteomes" id="UP000724874">
    <property type="component" value="Unassembled WGS sequence"/>
</dbReference>